<evidence type="ECO:0000256" key="1">
    <source>
        <dbReference type="SAM" id="SignalP"/>
    </source>
</evidence>
<dbReference type="EMBL" id="WNWM01000002">
    <property type="protein sequence ID" value="MUI16580.1"/>
    <property type="molecule type" value="Genomic_DNA"/>
</dbReference>
<dbReference type="OrthoDB" id="8707306at2"/>
<dbReference type="NCBIfam" id="NF038120">
    <property type="entry name" value="PEP_CTERM_QFxxD"/>
    <property type="match status" value="1"/>
</dbReference>
<dbReference type="InterPro" id="IPR013424">
    <property type="entry name" value="Ice-binding_C"/>
</dbReference>
<gene>
    <name evidence="3" type="ORF">GJV26_29595</name>
</gene>
<evidence type="ECO:0000313" key="4">
    <source>
        <dbReference type="Proteomes" id="UP000431684"/>
    </source>
</evidence>
<dbReference type="AlphaFoldDB" id="A0A6I3XPM6"/>
<keyword evidence="4" id="KW-1185">Reference proteome</keyword>
<keyword evidence="1" id="KW-0732">Signal</keyword>
<sequence>MKKLLQTPVRQALFACALLATAPAMAGVITFDSQAPVILGGGETLAESGFTLAALDNPWGIANGVNGLSGAILDGGDPSGCDGIACPAGNASLYYAGLNDSALRLSRADGRTFSVTSLDFAFLAPQPVDAGLRGQLVVSGTRADGATATLALDLPGLDANGAYAFATAALDGFNGAAFTSVTFSACVFIEGSCVNSLDQPAYNLAQFALDNIDATVSAVPEPATWMALLAGLGVLGAAVRRTRQA</sequence>
<proteinExistence type="predicted"/>
<accession>A0A6I3XPM6</accession>
<feature type="domain" description="Ice-binding protein C-terminal" evidence="2">
    <location>
        <begin position="218"/>
        <end position="241"/>
    </location>
</feature>
<organism evidence="3 4">
    <name type="scientific">Pseudoduganella dura</name>
    <dbReference type="NCBI Taxonomy" id="321982"/>
    <lineage>
        <taxon>Bacteria</taxon>
        <taxon>Pseudomonadati</taxon>
        <taxon>Pseudomonadota</taxon>
        <taxon>Betaproteobacteria</taxon>
        <taxon>Burkholderiales</taxon>
        <taxon>Oxalobacteraceae</taxon>
        <taxon>Telluria group</taxon>
        <taxon>Pseudoduganella</taxon>
    </lineage>
</organism>
<dbReference type="NCBIfam" id="TIGR02595">
    <property type="entry name" value="PEP_CTERM"/>
    <property type="match status" value="1"/>
</dbReference>
<name>A0A6I3XPM6_9BURK</name>
<dbReference type="Proteomes" id="UP000431684">
    <property type="component" value="Unassembled WGS sequence"/>
</dbReference>
<protein>
    <submittedName>
        <fullName evidence="3">PEP-CTERM sorting domain-containing protein</fullName>
    </submittedName>
</protein>
<feature type="signal peptide" evidence="1">
    <location>
        <begin position="1"/>
        <end position="26"/>
    </location>
</feature>
<evidence type="ECO:0000313" key="3">
    <source>
        <dbReference type="EMBL" id="MUI16580.1"/>
    </source>
</evidence>
<dbReference type="Pfam" id="PF07589">
    <property type="entry name" value="PEP-CTERM"/>
    <property type="match status" value="1"/>
</dbReference>
<comment type="caution">
    <text evidence="3">The sequence shown here is derived from an EMBL/GenBank/DDBJ whole genome shotgun (WGS) entry which is preliminary data.</text>
</comment>
<feature type="chain" id="PRO_5026317969" evidence="1">
    <location>
        <begin position="27"/>
        <end position="245"/>
    </location>
</feature>
<evidence type="ECO:0000259" key="2">
    <source>
        <dbReference type="Pfam" id="PF07589"/>
    </source>
</evidence>
<reference evidence="3 4" key="1">
    <citation type="submission" date="2019-11" db="EMBL/GenBank/DDBJ databases">
        <title>Draft Genome Sequences of Six Type Strains of the Genus Massilia.</title>
        <authorList>
            <person name="Miess H."/>
            <person name="Frediansyah A."/>
            <person name="Goeker M."/>
            <person name="Gross H."/>
        </authorList>
    </citation>
    <scope>NUCLEOTIDE SEQUENCE [LARGE SCALE GENOMIC DNA]</scope>
    <source>
        <strain evidence="3 4">DSM 17513</strain>
    </source>
</reference>
<dbReference type="RefSeq" id="WP_155712125.1">
    <property type="nucleotide sequence ID" value="NZ_BMWU01000026.1"/>
</dbReference>